<dbReference type="SUPFAM" id="SSF56112">
    <property type="entry name" value="Protein kinase-like (PK-like)"/>
    <property type="match status" value="1"/>
</dbReference>
<sequence>MDGGPLVQPTNQIEKVPKAEVVRPKEEHQTWPRKTGLIQKPRNDLELNVQRISGIPKRDDHELDMSRLDIDSLRQPPPPPPPPPPPQFEKVIVNPIAPTTSTTERPSTQSPIPQISVKSYTIVSLQQYTNSFSQENLIGAGRLGTVYRAELPNGKV</sequence>
<evidence type="ECO:0000313" key="2">
    <source>
        <dbReference type="EMBL" id="GFS41076.1"/>
    </source>
</evidence>
<dbReference type="EMBL" id="BJWL01000363">
    <property type="protein sequence ID" value="GFS41076.1"/>
    <property type="molecule type" value="Genomic_DNA"/>
</dbReference>
<dbReference type="InterPro" id="IPR011009">
    <property type="entry name" value="Kinase-like_dom_sf"/>
</dbReference>
<dbReference type="AlphaFoldDB" id="A0A7J0DTU6"/>
<keyword evidence="3" id="KW-1185">Reference proteome</keyword>
<feature type="compositionally biased region" description="Basic and acidic residues" evidence="1">
    <location>
        <begin position="56"/>
        <end position="72"/>
    </location>
</feature>
<feature type="compositionally biased region" description="Basic and acidic residues" evidence="1">
    <location>
        <begin position="15"/>
        <end position="30"/>
    </location>
</feature>
<proteinExistence type="predicted"/>
<evidence type="ECO:0000313" key="3">
    <source>
        <dbReference type="Proteomes" id="UP000585474"/>
    </source>
</evidence>
<feature type="compositionally biased region" description="Pro residues" evidence="1">
    <location>
        <begin position="75"/>
        <end position="87"/>
    </location>
</feature>
<organism evidence="2 3">
    <name type="scientific">Actinidia rufa</name>
    <dbReference type="NCBI Taxonomy" id="165716"/>
    <lineage>
        <taxon>Eukaryota</taxon>
        <taxon>Viridiplantae</taxon>
        <taxon>Streptophyta</taxon>
        <taxon>Embryophyta</taxon>
        <taxon>Tracheophyta</taxon>
        <taxon>Spermatophyta</taxon>
        <taxon>Magnoliopsida</taxon>
        <taxon>eudicotyledons</taxon>
        <taxon>Gunneridae</taxon>
        <taxon>Pentapetalae</taxon>
        <taxon>asterids</taxon>
        <taxon>Ericales</taxon>
        <taxon>Actinidiaceae</taxon>
        <taxon>Actinidia</taxon>
    </lineage>
</organism>
<gene>
    <name evidence="2" type="ORF">Acr_00g0072130</name>
</gene>
<keyword evidence="2" id="KW-0675">Receptor</keyword>
<dbReference type="OrthoDB" id="1935743at2759"/>
<reference evidence="3" key="1">
    <citation type="submission" date="2019-07" db="EMBL/GenBank/DDBJ databases">
        <title>De Novo Assembly of kiwifruit Actinidia rufa.</title>
        <authorList>
            <person name="Sugita-Konishi S."/>
            <person name="Sato K."/>
            <person name="Mori E."/>
            <person name="Abe Y."/>
            <person name="Kisaki G."/>
            <person name="Hamano K."/>
            <person name="Suezawa K."/>
            <person name="Otani M."/>
            <person name="Fukuda T."/>
            <person name="Manabe T."/>
            <person name="Gomi K."/>
            <person name="Tabuchi M."/>
            <person name="Akimitsu K."/>
            <person name="Kataoka I."/>
        </authorList>
    </citation>
    <scope>NUCLEOTIDE SEQUENCE [LARGE SCALE GENOMIC DNA]</scope>
    <source>
        <strain evidence="3">cv. Fuchu</strain>
    </source>
</reference>
<protein>
    <submittedName>
        <fullName evidence="2">STRUBBELIG-receptor family 1</fullName>
    </submittedName>
</protein>
<name>A0A7J0DTU6_9ERIC</name>
<feature type="region of interest" description="Disordered" evidence="1">
    <location>
        <begin position="1"/>
        <end position="88"/>
    </location>
</feature>
<comment type="caution">
    <text evidence="2">The sequence shown here is derived from an EMBL/GenBank/DDBJ whole genome shotgun (WGS) entry which is preliminary data.</text>
</comment>
<evidence type="ECO:0000256" key="1">
    <source>
        <dbReference type="SAM" id="MobiDB-lite"/>
    </source>
</evidence>
<accession>A0A7J0DTU6</accession>
<dbReference type="Proteomes" id="UP000585474">
    <property type="component" value="Unassembled WGS sequence"/>
</dbReference>
<dbReference type="Gene3D" id="3.30.200.20">
    <property type="entry name" value="Phosphorylase Kinase, domain 1"/>
    <property type="match status" value="1"/>
</dbReference>